<dbReference type="SUPFAM" id="SSF55811">
    <property type="entry name" value="Nudix"/>
    <property type="match status" value="1"/>
</dbReference>
<evidence type="ECO:0000256" key="2">
    <source>
        <dbReference type="ARBA" id="ARBA00022801"/>
    </source>
</evidence>
<name>E4RSN7_LEAB4</name>
<dbReference type="InterPro" id="IPR020476">
    <property type="entry name" value="Nudix_hydrolase"/>
</dbReference>
<keyword evidence="5" id="KW-1185">Reference proteome</keyword>
<comment type="cofactor">
    <cofactor evidence="1">
        <name>Mg(2+)</name>
        <dbReference type="ChEBI" id="CHEBI:18420"/>
    </cofactor>
</comment>
<dbReference type="Gene3D" id="3.90.79.10">
    <property type="entry name" value="Nucleoside Triphosphate Pyrophosphohydrolase"/>
    <property type="match status" value="1"/>
</dbReference>
<evidence type="ECO:0000259" key="3">
    <source>
        <dbReference type="PROSITE" id="PS51462"/>
    </source>
</evidence>
<evidence type="ECO:0000313" key="4">
    <source>
        <dbReference type="EMBL" id="ADQ15887.1"/>
    </source>
</evidence>
<evidence type="ECO:0000256" key="1">
    <source>
        <dbReference type="ARBA" id="ARBA00001946"/>
    </source>
</evidence>
<proteinExistence type="predicted"/>
<dbReference type="InterPro" id="IPR000086">
    <property type="entry name" value="NUDIX_hydrolase_dom"/>
</dbReference>
<dbReference type="eggNOG" id="COG1051">
    <property type="taxonomic scope" value="Bacteria"/>
</dbReference>
<dbReference type="Pfam" id="PF00293">
    <property type="entry name" value="NUDIX"/>
    <property type="match status" value="1"/>
</dbReference>
<dbReference type="EMBL" id="CP002305">
    <property type="protein sequence ID" value="ADQ15887.1"/>
    <property type="molecule type" value="Genomic_DNA"/>
</dbReference>
<reference key="1">
    <citation type="submission" date="2010-11" db="EMBL/GenBank/DDBJ databases">
        <title>The complete genome of Leadbetterella byssophila DSM 17132.</title>
        <authorList>
            <consortium name="US DOE Joint Genome Institute (JGI-PGF)"/>
            <person name="Lucas S."/>
            <person name="Copeland A."/>
            <person name="Lapidus A."/>
            <person name="Glavina del Rio T."/>
            <person name="Dalin E."/>
            <person name="Tice H."/>
            <person name="Bruce D."/>
            <person name="Goodwin L."/>
            <person name="Pitluck S."/>
            <person name="Kyrpides N."/>
            <person name="Mavromatis K."/>
            <person name="Ivanova N."/>
            <person name="Teshima H."/>
            <person name="Brettin T."/>
            <person name="Detter J.C."/>
            <person name="Han C."/>
            <person name="Tapia R."/>
            <person name="Land M."/>
            <person name="Hauser L."/>
            <person name="Markowitz V."/>
            <person name="Cheng J.-F."/>
            <person name="Hugenholtz P."/>
            <person name="Woyke T."/>
            <person name="Wu D."/>
            <person name="Tindall B."/>
            <person name="Pomrenke H.G."/>
            <person name="Brambilla E."/>
            <person name="Klenk H.-P."/>
            <person name="Eisen J.A."/>
        </authorList>
    </citation>
    <scope>NUCLEOTIDE SEQUENCE [LARGE SCALE GENOMIC DNA]</scope>
    <source>
        <strain>DSM 17132</strain>
    </source>
</reference>
<dbReference type="PANTHER" id="PTHR43046:SF14">
    <property type="entry name" value="MUTT_NUDIX FAMILY PROTEIN"/>
    <property type="match status" value="1"/>
</dbReference>
<dbReference type="InterPro" id="IPR015797">
    <property type="entry name" value="NUDIX_hydrolase-like_dom_sf"/>
</dbReference>
<dbReference type="PROSITE" id="PS51462">
    <property type="entry name" value="NUDIX"/>
    <property type="match status" value="1"/>
</dbReference>
<dbReference type="KEGG" id="lby:Lbys_0091"/>
<dbReference type="AlphaFoldDB" id="E4RSN7"/>
<dbReference type="GO" id="GO:0016787">
    <property type="term" value="F:hydrolase activity"/>
    <property type="evidence" value="ECO:0007669"/>
    <property type="project" value="UniProtKB-KW"/>
</dbReference>
<dbReference type="PRINTS" id="PR00502">
    <property type="entry name" value="NUDIXFAMILY"/>
</dbReference>
<feature type="domain" description="Nudix hydrolase" evidence="3">
    <location>
        <begin position="5"/>
        <end position="134"/>
    </location>
</feature>
<accession>E4RSN7</accession>
<dbReference type="Proteomes" id="UP000007435">
    <property type="component" value="Chromosome"/>
</dbReference>
<organism evidence="4 5">
    <name type="scientific">Leadbetterella byssophila (strain DSM 17132 / JCM 16389 / KACC 11308 / NBRC 106382 / 4M15)</name>
    <dbReference type="NCBI Taxonomy" id="649349"/>
    <lineage>
        <taxon>Bacteria</taxon>
        <taxon>Pseudomonadati</taxon>
        <taxon>Bacteroidota</taxon>
        <taxon>Cytophagia</taxon>
        <taxon>Cytophagales</taxon>
        <taxon>Leadbetterellaceae</taxon>
        <taxon>Leadbetterella</taxon>
    </lineage>
</organism>
<keyword evidence="2 4" id="KW-0378">Hydrolase</keyword>
<protein>
    <submittedName>
        <fullName evidence="4">NUDIX hydrolase</fullName>
    </submittedName>
</protein>
<sequence length="134" mass="15384">MYGGRIRLRVCGLLWREDKILLLRHSGIGEDGIFWNCPGGGVEEGESIVQALTREFKEETKLEIQVQELYHWDEVIYGKLHGVELYFKVSASNFAAQLGKDPEGNILTELRWFTKEEIHQLPKGHCPPFLRGLC</sequence>
<gene>
    <name evidence="4" type="ordered locus">Lbys_0091</name>
</gene>
<evidence type="ECO:0000313" key="5">
    <source>
        <dbReference type="Proteomes" id="UP000007435"/>
    </source>
</evidence>
<dbReference type="PANTHER" id="PTHR43046">
    <property type="entry name" value="GDP-MANNOSE MANNOSYL HYDROLASE"/>
    <property type="match status" value="1"/>
</dbReference>
<reference evidence="4 5" key="2">
    <citation type="journal article" date="2011" name="Stand. Genomic Sci.">
        <title>Complete genome sequence of Leadbetterella byssophila type strain (4M15).</title>
        <authorList>
            <person name="Abt B."/>
            <person name="Teshima H."/>
            <person name="Lucas S."/>
            <person name="Lapidus A."/>
            <person name="Del Rio T.G."/>
            <person name="Nolan M."/>
            <person name="Tice H."/>
            <person name="Cheng J.F."/>
            <person name="Pitluck S."/>
            <person name="Liolios K."/>
            <person name="Pagani I."/>
            <person name="Ivanova N."/>
            <person name="Mavromatis K."/>
            <person name="Pati A."/>
            <person name="Tapia R."/>
            <person name="Han C."/>
            <person name="Goodwin L."/>
            <person name="Chen A."/>
            <person name="Palaniappan K."/>
            <person name="Land M."/>
            <person name="Hauser L."/>
            <person name="Chang Y.J."/>
            <person name="Jeffries C.D."/>
            <person name="Rohde M."/>
            <person name="Goker M."/>
            <person name="Tindall B.J."/>
            <person name="Detter J.C."/>
            <person name="Woyke T."/>
            <person name="Bristow J."/>
            <person name="Eisen J.A."/>
            <person name="Markowitz V."/>
            <person name="Hugenholtz P."/>
            <person name="Klenk H.P."/>
            <person name="Kyrpides N.C."/>
        </authorList>
    </citation>
    <scope>NUCLEOTIDE SEQUENCE [LARGE SCALE GENOMIC DNA]</scope>
    <source>
        <strain evidence="5">DSM 17132 / JCM 16389 / KACC 11308 / NBRC 106382 / 4M15</strain>
    </source>
</reference>
<dbReference type="STRING" id="649349.Lbys_0091"/>
<dbReference type="HOGENOM" id="CLU_037162_18_3_10"/>